<evidence type="ECO:0000313" key="3">
    <source>
        <dbReference type="Proteomes" id="UP001212602"/>
    </source>
</evidence>
<feature type="domain" description="HTH cro/C1-type" evidence="1">
    <location>
        <begin position="40"/>
        <end position="74"/>
    </location>
</feature>
<comment type="caution">
    <text evidence="2">The sequence shown here is derived from an EMBL/GenBank/DDBJ whole genome shotgun (WGS) entry which is preliminary data.</text>
</comment>
<gene>
    <name evidence="2" type="ORF">PGB34_00095</name>
</gene>
<sequence length="146" mass="16824">MTEKQEFSERLRAAMQAQRMAPSAVVLEREFNKSWSGAPVRRQTAWKWLNGEAIPTQDKLQELARRLKVEPHALRFGERTLRHLRAEQKRWDDGAGYLERETFDAFLQLPAPQRKLIREVILTFAKVHGGETEVDAAGSTSRGRLL</sequence>
<dbReference type="Gene3D" id="1.10.260.40">
    <property type="entry name" value="lambda repressor-like DNA-binding domains"/>
    <property type="match status" value="1"/>
</dbReference>
<dbReference type="EMBL" id="JAQIPB010000001">
    <property type="protein sequence ID" value="MDA7414748.1"/>
    <property type="molecule type" value="Genomic_DNA"/>
</dbReference>
<evidence type="ECO:0000259" key="1">
    <source>
        <dbReference type="PROSITE" id="PS50943"/>
    </source>
</evidence>
<dbReference type="GO" id="GO:0003677">
    <property type="term" value="F:DNA binding"/>
    <property type="evidence" value="ECO:0007669"/>
    <property type="project" value="InterPro"/>
</dbReference>
<accession>A0AAE3N520</accession>
<name>A0AAE3N520_9BURK</name>
<dbReference type="InterPro" id="IPR001387">
    <property type="entry name" value="Cro/C1-type_HTH"/>
</dbReference>
<keyword evidence="3" id="KW-1185">Reference proteome</keyword>
<proteinExistence type="predicted"/>
<evidence type="ECO:0000313" key="2">
    <source>
        <dbReference type="EMBL" id="MDA7414748.1"/>
    </source>
</evidence>
<organism evidence="2 3">
    <name type="scientific">Xenophilus arseniciresistens</name>
    <dbReference type="NCBI Taxonomy" id="1283306"/>
    <lineage>
        <taxon>Bacteria</taxon>
        <taxon>Pseudomonadati</taxon>
        <taxon>Pseudomonadota</taxon>
        <taxon>Betaproteobacteria</taxon>
        <taxon>Burkholderiales</taxon>
        <taxon>Comamonadaceae</taxon>
        <taxon>Xenophilus</taxon>
    </lineage>
</organism>
<dbReference type="PROSITE" id="PS50943">
    <property type="entry name" value="HTH_CROC1"/>
    <property type="match status" value="1"/>
</dbReference>
<dbReference type="AlphaFoldDB" id="A0AAE3N520"/>
<protein>
    <submittedName>
        <fullName evidence="2">Transcriptional regulator</fullName>
    </submittedName>
</protein>
<reference evidence="2" key="1">
    <citation type="submission" date="2023-01" db="EMBL/GenBank/DDBJ databases">
        <title>Xenophilus mangrovi sp. nov., isolated from soil of Mangrove nature reserve.</title>
        <authorList>
            <person name="Xu S."/>
            <person name="Liu Z."/>
            <person name="Xu Y."/>
        </authorList>
    </citation>
    <scope>NUCLEOTIDE SEQUENCE</scope>
    <source>
        <strain evidence="2">YW8</strain>
    </source>
</reference>
<dbReference type="RefSeq" id="WP_271426030.1">
    <property type="nucleotide sequence ID" value="NZ_JAQIPB010000001.1"/>
</dbReference>
<dbReference type="InterPro" id="IPR010982">
    <property type="entry name" value="Lambda_DNA-bd_dom_sf"/>
</dbReference>
<dbReference type="CDD" id="cd00093">
    <property type="entry name" value="HTH_XRE"/>
    <property type="match status" value="1"/>
</dbReference>
<dbReference type="Proteomes" id="UP001212602">
    <property type="component" value="Unassembled WGS sequence"/>
</dbReference>